<dbReference type="InterPro" id="IPR036457">
    <property type="entry name" value="PPM-type-like_dom_sf"/>
</dbReference>
<dbReference type="SMART" id="SM00240">
    <property type="entry name" value="FHA"/>
    <property type="match status" value="1"/>
</dbReference>
<keyword evidence="12" id="KW-0812">Transmembrane</keyword>
<dbReference type="GO" id="GO:0004722">
    <property type="term" value="F:protein serine/threonine phosphatase activity"/>
    <property type="evidence" value="ECO:0007669"/>
    <property type="project" value="UniProtKB-EC"/>
</dbReference>
<dbReference type="InterPro" id="IPR008984">
    <property type="entry name" value="SMAD_FHA_dom_sf"/>
</dbReference>
<dbReference type="SUPFAM" id="SSF81606">
    <property type="entry name" value="PP2C-like"/>
    <property type="match status" value="1"/>
</dbReference>
<evidence type="ECO:0000256" key="10">
    <source>
        <dbReference type="ARBA" id="ARBA00047761"/>
    </source>
</evidence>
<dbReference type="Gene3D" id="3.60.40.10">
    <property type="entry name" value="PPM-type phosphatase domain"/>
    <property type="match status" value="1"/>
</dbReference>
<evidence type="ECO:0000256" key="11">
    <source>
        <dbReference type="ARBA" id="ARBA00048336"/>
    </source>
</evidence>
<keyword evidence="6" id="KW-0378">Hydrolase</keyword>
<evidence type="ECO:0000259" key="14">
    <source>
        <dbReference type="PROSITE" id="PS51746"/>
    </source>
</evidence>
<dbReference type="InterPro" id="IPR000222">
    <property type="entry name" value="PP2C_BS"/>
</dbReference>
<keyword evidence="12" id="KW-1133">Transmembrane helix</keyword>
<evidence type="ECO:0000256" key="2">
    <source>
        <dbReference type="ARBA" id="ARBA00001946"/>
    </source>
</evidence>
<keyword evidence="12" id="KW-0472">Membrane</keyword>
<sequence length="662" mass="73324">MRPFQSALLGPSLWGSGEGERMMIGMAASLVGFALLLMFLLLLLLFVLTCRPWRFFLSSSSSASRPAIAAVKPDDLDRPLFAENLDQASEQSYGLARSYVEESIIQIDENTSSPRAHGLVSKKRVQSTDSHGSQGDTLILDVVTESSEDLQFGQTLKRTAVPNWPAEGIKDVRRDSSCNVEFISDNGRNLASAFKDISFIQNSLTLEVIAGPSTGLHCSRQSEDTSMLPLTLGRVSPSDLLLKDSEVSGKHARINWNMNKLKWELVDMGSLNGTYLNSQLVHHPDFNSRHWSEPVELEDGDIITLGTSSRISVQISQHFECRIPVGIGIASDPMARRRGAKKLPMEDICFCQWPLPSVEQFGLFGIFDGHGGVGAAKSASIMLPENVAKILFHPERRERVLSCCDASDVLRDAFALTEAAMNHQYEGCTATIFLIWLDHNKDFFAQCANVGDSACVMNVDGKQIAMTEDHRVTSQSERTRLIKAGKPLKDGEGRLCGLNISRMLGDKFLKEQDMRFSSEPYVSQVVQITKTCMAFALMASDGLWDVISTRRAVQLVLQMKERYNAGDENSADRIANHVLNEARTLRTKDNTSVIFLDFDTLRTDSCKIKFGFGSLRKCLWSAVHEKVPTEPASKSILVVAPDQGSSPKFFRPANLRFARAEN</sequence>
<evidence type="ECO:0000259" key="13">
    <source>
        <dbReference type="PROSITE" id="PS50006"/>
    </source>
</evidence>
<keyword evidence="7" id="KW-0460">Magnesium</keyword>
<dbReference type="FunFam" id="2.60.200.20:FF:000035">
    <property type="entry name" value="Protein phosphatase 2C 70"/>
    <property type="match status" value="1"/>
</dbReference>
<comment type="cofactor">
    <cofactor evidence="1">
        <name>Mn(2+)</name>
        <dbReference type="ChEBI" id="CHEBI:29035"/>
    </cofactor>
</comment>
<evidence type="ECO:0000256" key="5">
    <source>
        <dbReference type="ARBA" id="ARBA00022723"/>
    </source>
</evidence>
<evidence type="ECO:0000256" key="9">
    <source>
        <dbReference type="ARBA" id="ARBA00023211"/>
    </source>
</evidence>
<feature type="domain" description="PPM-type phosphatase" evidence="14">
    <location>
        <begin position="326"/>
        <end position="598"/>
    </location>
</feature>
<organism evidence="15 16">
    <name type="scientific">Phoenix dactylifera</name>
    <name type="common">Date palm</name>
    <dbReference type="NCBI Taxonomy" id="42345"/>
    <lineage>
        <taxon>Eukaryota</taxon>
        <taxon>Viridiplantae</taxon>
        <taxon>Streptophyta</taxon>
        <taxon>Embryophyta</taxon>
        <taxon>Tracheophyta</taxon>
        <taxon>Spermatophyta</taxon>
        <taxon>Magnoliopsida</taxon>
        <taxon>Liliopsida</taxon>
        <taxon>Arecaceae</taxon>
        <taxon>Coryphoideae</taxon>
        <taxon>Phoeniceae</taxon>
        <taxon>Phoenix</taxon>
    </lineage>
</organism>
<dbReference type="GeneID" id="103709916"/>
<keyword evidence="9" id="KW-0464">Manganese</keyword>
<dbReference type="Pfam" id="PF00481">
    <property type="entry name" value="PP2C"/>
    <property type="match status" value="1"/>
</dbReference>
<dbReference type="InterPro" id="IPR001932">
    <property type="entry name" value="PPM-type_phosphatase-like_dom"/>
</dbReference>
<dbReference type="PANTHER" id="PTHR13832">
    <property type="entry name" value="PROTEIN PHOSPHATASE 2C"/>
    <property type="match status" value="1"/>
</dbReference>
<comment type="catalytic activity">
    <reaction evidence="11">
        <text>O-phospho-L-threonyl-[protein] + H2O = L-threonyl-[protein] + phosphate</text>
        <dbReference type="Rhea" id="RHEA:47004"/>
        <dbReference type="Rhea" id="RHEA-COMP:11060"/>
        <dbReference type="Rhea" id="RHEA-COMP:11605"/>
        <dbReference type="ChEBI" id="CHEBI:15377"/>
        <dbReference type="ChEBI" id="CHEBI:30013"/>
        <dbReference type="ChEBI" id="CHEBI:43474"/>
        <dbReference type="ChEBI" id="CHEBI:61977"/>
        <dbReference type="EC" id="3.1.3.16"/>
    </reaction>
</comment>
<keyword evidence="5" id="KW-0479">Metal-binding</keyword>
<dbReference type="PROSITE" id="PS50006">
    <property type="entry name" value="FHA_DOMAIN"/>
    <property type="match status" value="1"/>
</dbReference>
<comment type="similarity">
    <text evidence="3">Belongs to the PP2C family.</text>
</comment>
<feature type="domain" description="FHA" evidence="13">
    <location>
        <begin position="230"/>
        <end position="281"/>
    </location>
</feature>
<evidence type="ECO:0000256" key="1">
    <source>
        <dbReference type="ARBA" id="ARBA00001936"/>
    </source>
</evidence>
<dbReference type="KEGG" id="pda:103709916"/>
<reference evidence="15" key="1">
    <citation type="journal article" date="2019" name="Nat. Commun.">
        <title>Genome-wide association mapping of date palm fruit traits.</title>
        <authorList>
            <person name="Hazzouri K.M."/>
            <person name="Gros-Balthazard M."/>
            <person name="Flowers J.M."/>
            <person name="Copetti D."/>
            <person name="Lemansour A."/>
            <person name="Lebrun M."/>
            <person name="Masmoudi K."/>
            <person name="Ferrand S."/>
            <person name="Dhar M.I."/>
            <person name="Fresquez Z.A."/>
            <person name="Rosas U."/>
            <person name="Zhang J."/>
            <person name="Talag J."/>
            <person name="Lee S."/>
            <person name="Kudrna D."/>
            <person name="Powell R.F."/>
            <person name="Leitch I.J."/>
            <person name="Krueger R.R."/>
            <person name="Wing R.A."/>
            <person name="Amiri K.M.A."/>
            <person name="Purugganan M.D."/>
        </authorList>
    </citation>
    <scope>NUCLEOTIDE SEQUENCE [LARGE SCALE GENOMIC DNA]</scope>
    <source>
        <strain evidence="15">cv. Khalas</strain>
    </source>
</reference>
<name>A0A8B7C809_PHODC</name>
<evidence type="ECO:0000256" key="7">
    <source>
        <dbReference type="ARBA" id="ARBA00022842"/>
    </source>
</evidence>
<gene>
    <name evidence="16" type="primary">LOC103709916</name>
</gene>
<keyword evidence="8" id="KW-0904">Protein phosphatase</keyword>
<dbReference type="InterPro" id="IPR000253">
    <property type="entry name" value="FHA_dom"/>
</dbReference>
<comment type="catalytic activity">
    <reaction evidence="10">
        <text>O-phospho-L-seryl-[protein] + H2O = L-seryl-[protein] + phosphate</text>
        <dbReference type="Rhea" id="RHEA:20629"/>
        <dbReference type="Rhea" id="RHEA-COMP:9863"/>
        <dbReference type="Rhea" id="RHEA-COMP:11604"/>
        <dbReference type="ChEBI" id="CHEBI:15377"/>
        <dbReference type="ChEBI" id="CHEBI:29999"/>
        <dbReference type="ChEBI" id="CHEBI:43474"/>
        <dbReference type="ChEBI" id="CHEBI:83421"/>
        <dbReference type="EC" id="3.1.3.16"/>
    </reaction>
</comment>
<dbReference type="RefSeq" id="XP_008793673.3">
    <property type="nucleotide sequence ID" value="XM_008795451.3"/>
</dbReference>
<dbReference type="PROSITE" id="PS51746">
    <property type="entry name" value="PPM_2"/>
    <property type="match status" value="1"/>
</dbReference>
<dbReference type="SMART" id="SM00332">
    <property type="entry name" value="PP2Cc"/>
    <property type="match status" value="1"/>
</dbReference>
<dbReference type="FunFam" id="3.60.40.10:FF:000047">
    <property type="entry name" value="Protein phosphatase 2C 70"/>
    <property type="match status" value="1"/>
</dbReference>
<dbReference type="SUPFAM" id="SSF49879">
    <property type="entry name" value="SMAD/FHA domain"/>
    <property type="match status" value="1"/>
</dbReference>
<dbReference type="GO" id="GO:0046872">
    <property type="term" value="F:metal ion binding"/>
    <property type="evidence" value="ECO:0007669"/>
    <property type="project" value="UniProtKB-KW"/>
</dbReference>
<dbReference type="Pfam" id="PF00498">
    <property type="entry name" value="FHA"/>
    <property type="match status" value="1"/>
</dbReference>
<dbReference type="AlphaFoldDB" id="A0A8B7C809"/>
<dbReference type="InterPro" id="IPR015655">
    <property type="entry name" value="PP2C"/>
</dbReference>
<keyword evidence="15" id="KW-1185">Reference proteome</keyword>
<dbReference type="PANTHER" id="PTHR13832:SF643">
    <property type="entry name" value="PROTEIN PHOSPHATASE 2C-RELATED"/>
    <property type="match status" value="1"/>
</dbReference>
<evidence type="ECO:0000256" key="12">
    <source>
        <dbReference type="SAM" id="Phobius"/>
    </source>
</evidence>
<evidence type="ECO:0000313" key="15">
    <source>
        <dbReference type="Proteomes" id="UP000228380"/>
    </source>
</evidence>
<dbReference type="OrthoDB" id="420076at2759"/>
<accession>A0A8B7C809</accession>
<dbReference type="CDD" id="cd22678">
    <property type="entry name" value="FHA_PP2C70-like"/>
    <property type="match status" value="1"/>
</dbReference>
<reference evidence="16" key="2">
    <citation type="submission" date="2025-08" db="UniProtKB">
        <authorList>
            <consortium name="RefSeq"/>
        </authorList>
    </citation>
    <scope>IDENTIFICATION</scope>
    <source>
        <tissue evidence="16">Young leaves</tissue>
    </source>
</reference>
<evidence type="ECO:0000256" key="4">
    <source>
        <dbReference type="ARBA" id="ARBA00013081"/>
    </source>
</evidence>
<proteinExistence type="inferred from homology"/>
<evidence type="ECO:0000256" key="3">
    <source>
        <dbReference type="ARBA" id="ARBA00006702"/>
    </source>
</evidence>
<dbReference type="PROSITE" id="PS01032">
    <property type="entry name" value="PPM_1"/>
    <property type="match status" value="1"/>
</dbReference>
<feature type="transmembrane region" description="Helical" evidence="12">
    <location>
        <begin position="22"/>
        <end position="48"/>
    </location>
</feature>
<dbReference type="Gene3D" id="2.60.200.20">
    <property type="match status" value="1"/>
</dbReference>
<evidence type="ECO:0000256" key="8">
    <source>
        <dbReference type="ARBA" id="ARBA00022912"/>
    </source>
</evidence>
<dbReference type="CDD" id="cd00143">
    <property type="entry name" value="PP2Cc"/>
    <property type="match status" value="1"/>
</dbReference>
<evidence type="ECO:0000313" key="16">
    <source>
        <dbReference type="RefSeq" id="XP_008793673.3"/>
    </source>
</evidence>
<comment type="cofactor">
    <cofactor evidence="2">
        <name>Mg(2+)</name>
        <dbReference type="ChEBI" id="CHEBI:18420"/>
    </cofactor>
</comment>
<protein>
    <recommendedName>
        <fullName evidence="4">protein-serine/threonine phosphatase</fullName>
        <ecNumber evidence="4">3.1.3.16</ecNumber>
    </recommendedName>
</protein>
<dbReference type="Proteomes" id="UP000228380">
    <property type="component" value="Chromosome 12"/>
</dbReference>
<dbReference type="EC" id="3.1.3.16" evidence="4"/>
<evidence type="ECO:0000256" key="6">
    <source>
        <dbReference type="ARBA" id="ARBA00022801"/>
    </source>
</evidence>